<evidence type="ECO:0000313" key="7">
    <source>
        <dbReference type="Proteomes" id="UP000535182"/>
    </source>
</evidence>
<dbReference type="PROSITE" id="PS50005">
    <property type="entry name" value="TPR"/>
    <property type="match status" value="1"/>
</dbReference>
<reference evidence="6 7" key="1">
    <citation type="submission" date="2020-08" db="EMBL/GenBank/DDBJ databases">
        <title>Genomic Encyclopedia of Type Strains, Phase IV (KMG-V): Genome sequencing to study the core and pangenomes of soil and plant-associated prokaryotes.</title>
        <authorList>
            <person name="Whitman W."/>
        </authorList>
    </citation>
    <scope>NUCLEOTIDE SEQUENCE [LARGE SCALE GENOMIC DNA]</scope>
    <source>
        <strain evidence="6 7">X5P2</strain>
    </source>
</reference>
<dbReference type="InterPro" id="IPR019734">
    <property type="entry name" value="TPR_rpt"/>
</dbReference>
<feature type="region of interest" description="Disordered" evidence="4">
    <location>
        <begin position="121"/>
        <end position="151"/>
    </location>
</feature>
<name>A0A9X0QHI4_9BACT</name>
<protein>
    <submittedName>
        <fullName evidence="6">TolB-like protein</fullName>
    </submittedName>
</protein>
<feature type="repeat" description="TPR" evidence="3">
    <location>
        <begin position="334"/>
        <end position="367"/>
    </location>
</feature>
<keyword evidence="5" id="KW-1133">Transmembrane helix</keyword>
<dbReference type="RefSeq" id="WP_183979622.1">
    <property type="nucleotide sequence ID" value="NZ_JACHEB010000009.1"/>
</dbReference>
<evidence type="ECO:0000256" key="4">
    <source>
        <dbReference type="SAM" id="MobiDB-lite"/>
    </source>
</evidence>
<sequence length="644" mass="71642">MRPEITQIDPSLITEQVERILKSKVFGAAARSQAFLQYVVEKSLANSPPKEYAIAVDVFERGTEYNPTVDSTVRVEAGRLRSRLREYYAGEGQDDSLHIEVPKGSYAAVFTVRDTGKGLHRQLQPGLADPQTAKGAAETEAEAKSAEEPTAEARNGHFKMRAGILACLLALVVVVAAWFLQMRIRAVKPIRSIAVLPLQNLSGDPKQEYFADGMTDELITELARIPNLRVVSRTSVMRAKGSGKSLRQIAQELGVDAIIEGSVVRADDRVRITTQLIDARDDKHLWAQSFEGHLSDVLSLQDDVAREIAYQTKTALTPSVQSQLASPKHINPEAHDAYLRGRFFVERRDGKTAASYFRKAILLNPEYAAAHAGLAEALITMHEAGGAPVNEVMPDAIAAAKRAIELDPNDGEGYTALGTIDTVFLWDWDAAERNLRRGIELSANSALAEIRYAIYLTVRARSEEAIAHMRKAVELDPLSFFANRYLGSTLYFARHYDEALAALVRASEIAPDGAAAVQGWVSNIYEVEGKYDQSVAAELKGMERYATPQQVDLLRSAYEKGGWKGYREAHLQYSLSQAGHQCTSYDIAEDYRALGRVDETFYWFDRAFDERCIFMMALNADPKHDGIRSDPRYHELLRRMNLAQ</sequence>
<dbReference type="AlphaFoldDB" id="A0A9X0QHI4"/>
<gene>
    <name evidence="6" type="ORF">HDF14_003948</name>
</gene>
<evidence type="ECO:0000256" key="1">
    <source>
        <dbReference type="ARBA" id="ARBA00022737"/>
    </source>
</evidence>
<comment type="caution">
    <text evidence="6">The sequence shown here is derived from an EMBL/GenBank/DDBJ whole genome shotgun (WGS) entry which is preliminary data.</text>
</comment>
<dbReference type="InterPro" id="IPR011990">
    <property type="entry name" value="TPR-like_helical_dom_sf"/>
</dbReference>
<evidence type="ECO:0000313" key="6">
    <source>
        <dbReference type="EMBL" id="MBB5330315.1"/>
    </source>
</evidence>
<dbReference type="EMBL" id="JACHEB010000009">
    <property type="protein sequence ID" value="MBB5330315.1"/>
    <property type="molecule type" value="Genomic_DNA"/>
</dbReference>
<proteinExistence type="predicted"/>
<evidence type="ECO:0000256" key="5">
    <source>
        <dbReference type="SAM" id="Phobius"/>
    </source>
</evidence>
<keyword evidence="7" id="KW-1185">Reference proteome</keyword>
<feature type="transmembrane region" description="Helical" evidence="5">
    <location>
        <begin position="162"/>
        <end position="180"/>
    </location>
</feature>
<dbReference type="Proteomes" id="UP000535182">
    <property type="component" value="Unassembled WGS sequence"/>
</dbReference>
<accession>A0A9X0QHI4</accession>
<evidence type="ECO:0000256" key="2">
    <source>
        <dbReference type="ARBA" id="ARBA00022803"/>
    </source>
</evidence>
<keyword evidence="2 3" id="KW-0802">TPR repeat</keyword>
<dbReference type="PANTHER" id="PTHR45586">
    <property type="entry name" value="TPR REPEAT-CONTAINING PROTEIN PA4667"/>
    <property type="match status" value="1"/>
</dbReference>
<dbReference type="Gene3D" id="3.40.50.10610">
    <property type="entry name" value="ABC-type transport auxiliary lipoprotein component"/>
    <property type="match status" value="1"/>
</dbReference>
<dbReference type="PANTHER" id="PTHR45586:SF1">
    <property type="entry name" value="LIPOPOLYSACCHARIDE ASSEMBLY PROTEIN B"/>
    <property type="match status" value="1"/>
</dbReference>
<organism evidence="6 7">
    <name type="scientific">Tunturiibacter gelidiferens</name>
    <dbReference type="NCBI Taxonomy" id="3069689"/>
    <lineage>
        <taxon>Bacteria</taxon>
        <taxon>Pseudomonadati</taxon>
        <taxon>Acidobacteriota</taxon>
        <taxon>Terriglobia</taxon>
        <taxon>Terriglobales</taxon>
        <taxon>Acidobacteriaceae</taxon>
        <taxon>Tunturiibacter</taxon>
    </lineage>
</organism>
<keyword evidence="1" id="KW-0677">Repeat</keyword>
<dbReference type="SUPFAM" id="SSF48452">
    <property type="entry name" value="TPR-like"/>
    <property type="match status" value="1"/>
</dbReference>
<keyword evidence="5" id="KW-0472">Membrane</keyword>
<dbReference type="InterPro" id="IPR051012">
    <property type="entry name" value="CellSynth/LPSAsmb/PSIAsmb"/>
</dbReference>
<dbReference type="Gene3D" id="1.25.40.10">
    <property type="entry name" value="Tetratricopeptide repeat domain"/>
    <property type="match status" value="2"/>
</dbReference>
<evidence type="ECO:0000256" key="3">
    <source>
        <dbReference type="PROSITE-ProRule" id="PRU00339"/>
    </source>
</evidence>
<keyword evidence="5" id="KW-0812">Transmembrane</keyword>